<organism evidence="5 6">
    <name type="scientific">Tritrichomonas musculus</name>
    <dbReference type="NCBI Taxonomy" id="1915356"/>
    <lineage>
        <taxon>Eukaryota</taxon>
        <taxon>Metamonada</taxon>
        <taxon>Parabasalia</taxon>
        <taxon>Tritrichomonadida</taxon>
        <taxon>Tritrichomonadidae</taxon>
        <taxon>Tritrichomonas</taxon>
    </lineage>
</organism>
<evidence type="ECO:0000313" key="6">
    <source>
        <dbReference type="Proteomes" id="UP001470230"/>
    </source>
</evidence>
<dbReference type="Gene3D" id="3.30.310.10">
    <property type="entry name" value="TATA-Binding Protein"/>
    <property type="match status" value="2"/>
</dbReference>
<name>A0ABR2IZ52_9EUKA</name>
<dbReference type="InterPro" id="IPR000814">
    <property type="entry name" value="TBP"/>
</dbReference>
<sequence length="278" mass="31845">MDTEEFFAVEDNFDPKNLKKYETLAEVNLNEGDEDSDLPSTMKPVVSNLVACVQFGCEFDLYKIAQTVRNAEYRPRRFPAAILHILEPKATALIFKPGKMNIVGTKTRDDAYLAAQKFGRIMRKLNYKVKLQDFKITNIVASGSCNFRVGLEAIASNSMISKFAKYNPEIFSGLIFKIPDPQVTLLIFASGKIIFTGAKELDDLDRAAAFIMPILENFEIKMEKKIEMLESRAQEQQKEEEERKKKEEEELKAQQAAQKKSKHERRKNDPFFGKKPRT</sequence>
<evidence type="ECO:0000256" key="2">
    <source>
        <dbReference type="ARBA" id="ARBA00023125"/>
    </source>
</evidence>
<evidence type="ECO:0000313" key="5">
    <source>
        <dbReference type="EMBL" id="KAK8870919.1"/>
    </source>
</evidence>
<comment type="caution">
    <text evidence="5">The sequence shown here is derived from an EMBL/GenBank/DDBJ whole genome shotgun (WGS) entry which is preliminary data.</text>
</comment>
<feature type="region of interest" description="Disordered" evidence="4">
    <location>
        <begin position="231"/>
        <end position="278"/>
    </location>
</feature>
<dbReference type="InterPro" id="IPR030491">
    <property type="entry name" value="TBP_CS"/>
</dbReference>
<accession>A0ABR2IZ52</accession>
<reference evidence="5 6" key="1">
    <citation type="submission" date="2024-04" db="EMBL/GenBank/DDBJ databases">
        <title>Tritrichomonas musculus Genome.</title>
        <authorList>
            <person name="Alves-Ferreira E."/>
            <person name="Grigg M."/>
            <person name="Lorenzi H."/>
            <person name="Galac M."/>
        </authorList>
    </citation>
    <scope>NUCLEOTIDE SEQUENCE [LARGE SCALE GENOMIC DNA]</scope>
    <source>
        <strain evidence="5 6">EAF2021</strain>
    </source>
</reference>
<keyword evidence="3" id="KW-0804">Transcription</keyword>
<dbReference type="Proteomes" id="UP001470230">
    <property type="component" value="Unassembled WGS sequence"/>
</dbReference>
<dbReference type="PRINTS" id="PR00686">
    <property type="entry name" value="TIFACTORIID"/>
</dbReference>
<comment type="similarity">
    <text evidence="1">Belongs to the TBP family.</text>
</comment>
<evidence type="ECO:0000256" key="4">
    <source>
        <dbReference type="SAM" id="MobiDB-lite"/>
    </source>
</evidence>
<dbReference type="PANTHER" id="PTHR10126">
    <property type="entry name" value="TATA-BOX BINDING PROTEIN"/>
    <property type="match status" value="1"/>
</dbReference>
<dbReference type="EMBL" id="JAPFFF010000014">
    <property type="protein sequence ID" value="KAK8870919.1"/>
    <property type="molecule type" value="Genomic_DNA"/>
</dbReference>
<proteinExistence type="inferred from homology"/>
<dbReference type="PROSITE" id="PS00351">
    <property type="entry name" value="TFIID"/>
    <property type="match status" value="1"/>
</dbReference>
<keyword evidence="6" id="KW-1185">Reference proteome</keyword>
<gene>
    <name evidence="5" type="ORF">M9Y10_008832</name>
</gene>
<feature type="compositionally biased region" description="Basic and acidic residues" evidence="4">
    <location>
        <begin position="231"/>
        <end position="252"/>
    </location>
</feature>
<dbReference type="InterPro" id="IPR012295">
    <property type="entry name" value="TBP_dom_sf"/>
</dbReference>
<dbReference type="SUPFAM" id="SSF55945">
    <property type="entry name" value="TATA-box binding protein-like"/>
    <property type="match status" value="2"/>
</dbReference>
<keyword evidence="2" id="KW-0238">DNA-binding</keyword>
<evidence type="ECO:0008006" key="7">
    <source>
        <dbReference type="Google" id="ProtNLM"/>
    </source>
</evidence>
<protein>
    <recommendedName>
        <fullName evidence="7">TATA-box-binding protein</fullName>
    </recommendedName>
</protein>
<dbReference type="Pfam" id="PF00352">
    <property type="entry name" value="TBP"/>
    <property type="match status" value="2"/>
</dbReference>
<evidence type="ECO:0000256" key="3">
    <source>
        <dbReference type="ARBA" id="ARBA00023163"/>
    </source>
</evidence>
<evidence type="ECO:0000256" key="1">
    <source>
        <dbReference type="ARBA" id="ARBA00005560"/>
    </source>
</evidence>